<sequence length="179" mass="19158">MGSTKQGRGGAAAAAMRDSNGGGRQYRQEGSNGEVKDTSMGIGAGLETAGSGGKGRTGSLTGIVVERILASARVSAALGRVNGGRGDMSWVSGQNFEQLPMREVRVDKGVCGDAWASSEKSYCWLGWGSQEERIGQNSPEKSEWGRALHGIDPPALSVFGWQRSSVPIFKMYRLFTWRR</sequence>
<organism evidence="2 3">
    <name type="scientific">Mycena alexandri</name>
    <dbReference type="NCBI Taxonomy" id="1745969"/>
    <lineage>
        <taxon>Eukaryota</taxon>
        <taxon>Fungi</taxon>
        <taxon>Dikarya</taxon>
        <taxon>Basidiomycota</taxon>
        <taxon>Agaricomycotina</taxon>
        <taxon>Agaricomycetes</taxon>
        <taxon>Agaricomycetidae</taxon>
        <taxon>Agaricales</taxon>
        <taxon>Marasmiineae</taxon>
        <taxon>Mycenaceae</taxon>
        <taxon>Mycena</taxon>
    </lineage>
</organism>
<dbReference type="AlphaFoldDB" id="A0AAD6X3I6"/>
<evidence type="ECO:0000313" key="2">
    <source>
        <dbReference type="EMBL" id="KAJ7034265.1"/>
    </source>
</evidence>
<protein>
    <submittedName>
        <fullName evidence="2">Uncharacterized protein</fullName>
    </submittedName>
</protein>
<proteinExistence type="predicted"/>
<name>A0AAD6X3I6_9AGAR</name>
<evidence type="ECO:0000256" key="1">
    <source>
        <dbReference type="SAM" id="MobiDB-lite"/>
    </source>
</evidence>
<accession>A0AAD6X3I6</accession>
<keyword evidence="3" id="KW-1185">Reference proteome</keyword>
<feature type="region of interest" description="Disordered" evidence="1">
    <location>
        <begin position="1"/>
        <end position="57"/>
    </location>
</feature>
<reference evidence="2" key="1">
    <citation type="submission" date="2023-03" db="EMBL/GenBank/DDBJ databases">
        <title>Massive genome expansion in bonnet fungi (Mycena s.s.) driven by repeated elements and novel gene families across ecological guilds.</title>
        <authorList>
            <consortium name="Lawrence Berkeley National Laboratory"/>
            <person name="Harder C.B."/>
            <person name="Miyauchi S."/>
            <person name="Viragh M."/>
            <person name="Kuo A."/>
            <person name="Thoen E."/>
            <person name="Andreopoulos B."/>
            <person name="Lu D."/>
            <person name="Skrede I."/>
            <person name="Drula E."/>
            <person name="Henrissat B."/>
            <person name="Morin E."/>
            <person name="Kohler A."/>
            <person name="Barry K."/>
            <person name="LaButti K."/>
            <person name="Morin E."/>
            <person name="Salamov A."/>
            <person name="Lipzen A."/>
            <person name="Mereny Z."/>
            <person name="Hegedus B."/>
            <person name="Baldrian P."/>
            <person name="Stursova M."/>
            <person name="Weitz H."/>
            <person name="Taylor A."/>
            <person name="Grigoriev I.V."/>
            <person name="Nagy L.G."/>
            <person name="Martin F."/>
            <person name="Kauserud H."/>
        </authorList>
    </citation>
    <scope>NUCLEOTIDE SEQUENCE</scope>
    <source>
        <strain evidence="2">CBHHK200</strain>
    </source>
</reference>
<gene>
    <name evidence="2" type="ORF">C8F04DRAFT_1234332</name>
</gene>
<evidence type="ECO:0000313" key="3">
    <source>
        <dbReference type="Proteomes" id="UP001218188"/>
    </source>
</evidence>
<dbReference type="EMBL" id="JARJCM010000058">
    <property type="protein sequence ID" value="KAJ7034265.1"/>
    <property type="molecule type" value="Genomic_DNA"/>
</dbReference>
<comment type="caution">
    <text evidence="2">The sequence shown here is derived from an EMBL/GenBank/DDBJ whole genome shotgun (WGS) entry which is preliminary data.</text>
</comment>
<dbReference type="Proteomes" id="UP001218188">
    <property type="component" value="Unassembled WGS sequence"/>
</dbReference>